<keyword evidence="2" id="KW-0732">Signal</keyword>
<reference evidence="3" key="1">
    <citation type="submission" date="2020-08" db="EMBL/GenBank/DDBJ databases">
        <title>Genome public.</title>
        <authorList>
            <person name="Liu C."/>
            <person name="Sun Q."/>
        </authorList>
    </citation>
    <scope>NUCLEOTIDE SEQUENCE</scope>
    <source>
        <strain evidence="3">BX12</strain>
    </source>
</reference>
<evidence type="ECO:0000313" key="3">
    <source>
        <dbReference type="EMBL" id="MBC6678267.1"/>
    </source>
</evidence>
<feature type="signal peptide" evidence="2">
    <location>
        <begin position="1"/>
        <end position="23"/>
    </location>
</feature>
<keyword evidence="1" id="KW-1133">Transmembrane helix</keyword>
<dbReference type="Proteomes" id="UP000602647">
    <property type="component" value="Unassembled WGS sequence"/>
</dbReference>
<gene>
    <name evidence="3" type="ORF">H9L42_00285</name>
</gene>
<evidence type="ECO:0000313" key="4">
    <source>
        <dbReference type="Proteomes" id="UP000602647"/>
    </source>
</evidence>
<sequence length="323" mass="36441">MKQIRILLAVCLLVVTTTTTVSAAEQPLQKEYTFTSETANFSYPAKKKLKEEGESYTLKGIQYEILEETEVYQSRKETYSGLSEKQVPLKRNYRIDGREVILRADAEDVTYSENTETWTQTLTGRTSRPQFAQTRAVSIDGKTYEATLMGTSQEDAPKPYTATVRFSGSPDADFYLDWGKKRKKLTLKQKQQEIGPAWNGYQEDIASYLDLPEGSTVGSGRWSSGWQEENGRSVRYATFTGTRPAANYTAIYQYTTYDAAVTYHNDAEPGDRLYQVKAICSYEKETSLLDTLLHIGAGVLVLALLVSGILLLLRKKRRETQEG</sequence>
<feature type="chain" id="PRO_5036930846" evidence="2">
    <location>
        <begin position="24"/>
        <end position="323"/>
    </location>
</feature>
<accession>A0A923SP75</accession>
<dbReference type="RefSeq" id="WP_187301469.1">
    <property type="nucleotide sequence ID" value="NZ_JACRYT010000001.1"/>
</dbReference>
<keyword evidence="4" id="KW-1185">Reference proteome</keyword>
<evidence type="ECO:0000256" key="1">
    <source>
        <dbReference type="SAM" id="Phobius"/>
    </source>
</evidence>
<evidence type="ECO:0000256" key="2">
    <source>
        <dbReference type="SAM" id="SignalP"/>
    </source>
</evidence>
<keyword evidence="1" id="KW-0812">Transmembrane</keyword>
<comment type="caution">
    <text evidence="3">The sequence shown here is derived from an EMBL/GenBank/DDBJ whole genome shotgun (WGS) entry which is preliminary data.</text>
</comment>
<protein>
    <submittedName>
        <fullName evidence="3">Uncharacterized protein</fullName>
    </submittedName>
</protein>
<dbReference type="AlphaFoldDB" id="A0A923SP75"/>
<name>A0A923SP75_9FIRM</name>
<proteinExistence type="predicted"/>
<dbReference type="EMBL" id="JACRYT010000001">
    <property type="protein sequence ID" value="MBC6678267.1"/>
    <property type="molecule type" value="Genomic_DNA"/>
</dbReference>
<organism evidence="3 4">
    <name type="scientific">Zhenpiania hominis</name>
    <dbReference type="NCBI Taxonomy" id="2763644"/>
    <lineage>
        <taxon>Bacteria</taxon>
        <taxon>Bacillati</taxon>
        <taxon>Bacillota</taxon>
        <taxon>Clostridia</taxon>
        <taxon>Peptostreptococcales</taxon>
        <taxon>Anaerovoracaceae</taxon>
        <taxon>Zhenpiania</taxon>
    </lineage>
</organism>
<keyword evidence="1" id="KW-0472">Membrane</keyword>
<feature type="transmembrane region" description="Helical" evidence="1">
    <location>
        <begin position="292"/>
        <end position="313"/>
    </location>
</feature>